<keyword evidence="1" id="KW-0732">Signal</keyword>
<gene>
    <name evidence="2" type="ORF">IAB93_04685</name>
</gene>
<dbReference type="EMBL" id="JADIME010000046">
    <property type="protein sequence ID" value="MBO8465277.1"/>
    <property type="molecule type" value="Genomic_DNA"/>
</dbReference>
<comment type="caution">
    <text evidence="2">The sequence shown here is derived from an EMBL/GenBank/DDBJ whole genome shotgun (WGS) entry which is preliminary data.</text>
</comment>
<evidence type="ECO:0000256" key="1">
    <source>
        <dbReference type="SAM" id="SignalP"/>
    </source>
</evidence>
<sequence>MIRKHLLLGVLLICFPLFPAFSATNENGTVPGCNKEWKEKMRSEKIAYFTAELDLTPEEAQKFWPVYNMLQEEKEKYHNEARECMKLLEAAISEGKPEKEIAELLDNYIEAAGKCDNIRNRTREEISKVLSETKTARLFIAEERFMMKQFKSFKEKKDAR</sequence>
<name>A0A9D9I3M3_9BACT</name>
<protein>
    <recommendedName>
        <fullName evidence="4">Sensor of ECF-type sigma factor</fullName>
    </recommendedName>
</protein>
<feature type="signal peptide" evidence="1">
    <location>
        <begin position="1"/>
        <end position="22"/>
    </location>
</feature>
<reference evidence="2" key="1">
    <citation type="submission" date="2020-10" db="EMBL/GenBank/DDBJ databases">
        <authorList>
            <person name="Gilroy R."/>
        </authorList>
    </citation>
    <scope>NUCLEOTIDE SEQUENCE</scope>
    <source>
        <strain evidence="2">10037</strain>
    </source>
</reference>
<evidence type="ECO:0008006" key="4">
    <source>
        <dbReference type="Google" id="ProtNLM"/>
    </source>
</evidence>
<evidence type="ECO:0000313" key="3">
    <source>
        <dbReference type="Proteomes" id="UP000823597"/>
    </source>
</evidence>
<dbReference type="Gene3D" id="1.20.120.1490">
    <property type="match status" value="1"/>
</dbReference>
<reference evidence="2" key="2">
    <citation type="journal article" date="2021" name="PeerJ">
        <title>Extensive microbial diversity within the chicken gut microbiome revealed by metagenomics and culture.</title>
        <authorList>
            <person name="Gilroy R."/>
            <person name="Ravi A."/>
            <person name="Getino M."/>
            <person name="Pursley I."/>
            <person name="Horton D.L."/>
            <person name="Alikhan N.F."/>
            <person name="Baker D."/>
            <person name="Gharbi K."/>
            <person name="Hall N."/>
            <person name="Watson M."/>
            <person name="Adriaenssens E.M."/>
            <person name="Foster-Nyarko E."/>
            <person name="Jarju S."/>
            <person name="Secka A."/>
            <person name="Antonio M."/>
            <person name="Oren A."/>
            <person name="Chaudhuri R.R."/>
            <person name="La Ragione R."/>
            <person name="Hildebrand F."/>
            <person name="Pallen M.J."/>
        </authorList>
    </citation>
    <scope>NUCLEOTIDE SEQUENCE</scope>
    <source>
        <strain evidence="2">10037</strain>
    </source>
</reference>
<dbReference type="AlphaFoldDB" id="A0A9D9I3M3"/>
<proteinExistence type="predicted"/>
<feature type="chain" id="PRO_5039435102" description="Sensor of ECF-type sigma factor" evidence="1">
    <location>
        <begin position="23"/>
        <end position="160"/>
    </location>
</feature>
<organism evidence="2 3">
    <name type="scientific">Candidatus Merdivivens pullistercoris</name>
    <dbReference type="NCBI Taxonomy" id="2840873"/>
    <lineage>
        <taxon>Bacteria</taxon>
        <taxon>Pseudomonadati</taxon>
        <taxon>Bacteroidota</taxon>
        <taxon>Bacteroidia</taxon>
        <taxon>Bacteroidales</taxon>
        <taxon>Muribaculaceae</taxon>
        <taxon>Muribaculaceae incertae sedis</taxon>
        <taxon>Candidatus Merdivivens</taxon>
    </lineage>
</organism>
<accession>A0A9D9I3M3</accession>
<evidence type="ECO:0000313" key="2">
    <source>
        <dbReference type="EMBL" id="MBO8465277.1"/>
    </source>
</evidence>
<dbReference type="Proteomes" id="UP000823597">
    <property type="component" value="Unassembled WGS sequence"/>
</dbReference>